<dbReference type="AlphaFoldDB" id="A0A177D5P9"/>
<dbReference type="EMBL" id="KV441499">
    <property type="protein sequence ID" value="OAG14577.1"/>
    <property type="molecule type" value="Genomic_DNA"/>
</dbReference>
<evidence type="ECO:0000313" key="2">
    <source>
        <dbReference type="EMBL" id="OAG14577.1"/>
    </source>
</evidence>
<accession>A0A177D5P9</accession>
<feature type="signal peptide" evidence="1">
    <location>
        <begin position="1"/>
        <end position="17"/>
    </location>
</feature>
<dbReference type="OMA" id="CIPNGCC"/>
<protein>
    <submittedName>
        <fullName evidence="2">Uncharacterized protein</fullName>
    </submittedName>
</protein>
<dbReference type="EMBL" id="PDXD01000037">
    <property type="protein sequence ID" value="RYN70790.1"/>
    <property type="molecule type" value="Genomic_DNA"/>
</dbReference>
<keyword evidence="4" id="KW-1185">Reference proteome</keyword>
<gene>
    <name evidence="3" type="ORF">AA0117_g10167</name>
    <name evidence="2" type="ORF">CC77DRAFT_1001105</name>
</gene>
<evidence type="ECO:0000313" key="4">
    <source>
        <dbReference type="Proteomes" id="UP000077248"/>
    </source>
</evidence>
<dbReference type="VEuPathDB" id="FungiDB:CC77DRAFT_1001105"/>
<evidence type="ECO:0000313" key="3">
    <source>
        <dbReference type="EMBL" id="RYN70790.1"/>
    </source>
</evidence>
<dbReference type="Proteomes" id="UP000077248">
    <property type="component" value="Unassembled WGS sequence"/>
</dbReference>
<dbReference type="Proteomes" id="UP000291422">
    <property type="component" value="Unassembled WGS sequence"/>
</dbReference>
<dbReference type="KEGG" id="aalt:CC77DRAFT_1001105"/>
<reference evidence="2 4" key="1">
    <citation type="submission" date="2016-05" db="EMBL/GenBank/DDBJ databases">
        <title>Comparative analysis of secretome profiles of manganese(II)-oxidizing ascomycete fungi.</title>
        <authorList>
            <consortium name="DOE Joint Genome Institute"/>
            <person name="Zeiner C.A."/>
            <person name="Purvine S.O."/>
            <person name="Zink E.M."/>
            <person name="Wu S."/>
            <person name="Pasa-Tolic L."/>
            <person name="Chaput D.L."/>
            <person name="Haridas S."/>
            <person name="Grigoriev I.V."/>
            <person name="Santelli C.M."/>
            <person name="Hansel C.M."/>
        </authorList>
    </citation>
    <scope>NUCLEOTIDE SEQUENCE [LARGE SCALE GENOMIC DNA]</scope>
    <source>
        <strain evidence="2 4">SRC1lrK2f</strain>
    </source>
</reference>
<reference evidence="5" key="2">
    <citation type="journal article" date="2019" name="bioRxiv">
        <title>Genomics, evolutionary history and diagnostics of the Alternaria alternata species group including apple and Asian pear pathotypes.</title>
        <authorList>
            <person name="Armitage A.D."/>
            <person name="Cockerton H.M."/>
            <person name="Sreenivasaprasad S."/>
            <person name="Woodhall J.W."/>
            <person name="Lane C.R."/>
            <person name="Harrison R.J."/>
            <person name="Clarkson J.P."/>
        </authorList>
    </citation>
    <scope>NUCLEOTIDE SEQUENCE [LARGE SCALE GENOMIC DNA]</scope>
    <source>
        <strain evidence="5">FERA 1177</strain>
    </source>
</reference>
<dbReference type="GeneID" id="29108738"/>
<sequence>MKLSAIIAVVAASVALASPAAVSLERSVKEVRNADGTVASVTCVECPCDGFAGTCKCIPNGCCCIT</sequence>
<proteinExistence type="predicted"/>
<evidence type="ECO:0000256" key="1">
    <source>
        <dbReference type="SAM" id="SignalP"/>
    </source>
</evidence>
<organism evidence="2 4">
    <name type="scientific">Alternaria alternata</name>
    <name type="common">Alternaria rot fungus</name>
    <name type="synonym">Torula alternata</name>
    <dbReference type="NCBI Taxonomy" id="5599"/>
    <lineage>
        <taxon>Eukaryota</taxon>
        <taxon>Fungi</taxon>
        <taxon>Dikarya</taxon>
        <taxon>Ascomycota</taxon>
        <taxon>Pezizomycotina</taxon>
        <taxon>Dothideomycetes</taxon>
        <taxon>Pleosporomycetidae</taxon>
        <taxon>Pleosporales</taxon>
        <taxon>Pleosporineae</taxon>
        <taxon>Pleosporaceae</taxon>
        <taxon>Alternaria</taxon>
        <taxon>Alternaria sect. Alternaria</taxon>
        <taxon>Alternaria alternata complex</taxon>
    </lineage>
</organism>
<feature type="chain" id="PRO_5040569622" evidence="1">
    <location>
        <begin position="18"/>
        <end position="66"/>
    </location>
</feature>
<keyword evidence="1" id="KW-0732">Signal</keyword>
<evidence type="ECO:0000313" key="5">
    <source>
        <dbReference type="Proteomes" id="UP000291422"/>
    </source>
</evidence>
<reference evidence="3" key="3">
    <citation type="journal article" date="2019" name="J. ISSAAS">
        <title>Genomics, evolutionary history and diagnostics of the Alternaria alternata species group including apple and Asian pear pathotypes.</title>
        <authorList>
            <person name="Armitage A.D."/>
            <person name="Cockerton H.M."/>
            <person name="Sreenivasaprasad S."/>
            <person name="Woodhall J."/>
            <person name="Lane C."/>
            <person name="Harrison R.J."/>
            <person name="Clarkson J.P."/>
        </authorList>
    </citation>
    <scope>NUCLEOTIDE SEQUENCE</scope>
    <source>
        <strain evidence="3">FERA 1177</strain>
    </source>
</reference>
<dbReference type="RefSeq" id="XP_018379998.1">
    <property type="nucleotide sequence ID" value="XM_018523144.1"/>
</dbReference>
<name>A0A177D5P9_ALTAL</name>